<feature type="domain" description="ABC transporter" evidence="8">
    <location>
        <begin position="9"/>
        <end position="255"/>
    </location>
</feature>
<evidence type="ECO:0000256" key="3">
    <source>
        <dbReference type="ARBA" id="ARBA00022448"/>
    </source>
</evidence>
<protein>
    <submittedName>
        <fullName evidence="9">ABC transporter ATP-binding protein</fullName>
    </submittedName>
</protein>
<keyword evidence="6 9" id="KW-0067">ATP-binding</keyword>
<dbReference type="SMART" id="SM00382">
    <property type="entry name" value="AAA"/>
    <property type="match status" value="1"/>
</dbReference>
<keyword evidence="3" id="KW-0813">Transport</keyword>
<proteinExistence type="inferred from homology"/>
<dbReference type="InterPro" id="IPR027417">
    <property type="entry name" value="P-loop_NTPase"/>
</dbReference>
<evidence type="ECO:0000313" key="9">
    <source>
        <dbReference type="EMBL" id="WOF23485.1"/>
    </source>
</evidence>
<dbReference type="PANTHER" id="PTHR43297">
    <property type="entry name" value="OLIGOPEPTIDE TRANSPORT ATP-BINDING PROTEIN APPD"/>
    <property type="match status" value="1"/>
</dbReference>
<comment type="subcellular location">
    <subcellularLocation>
        <location evidence="1">Cell membrane</location>
        <topology evidence="1">Peripheral membrane protein</topology>
    </subcellularLocation>
</comment>
<reference evidence="9 10" key="1">
    <citation type="submission" date="2023-02" db="EMBL/GenBank/DDBJ databases">
        <title>Microbacterium betulae sp. nov., isolated from birch wood.</title>
        <authorList>
            <person name="Pasciak M."/>
            <person name="Pawlik K.J."/>
            <person name="Martynowski D."/>
            <person name="Laczmanski L."/>
            <person name="Ciekot J."/>
            <person name="Szponar B."/>
            <person name="Wojcik-Fatla A."/>
            <person name="Mackiewicz B."/>
            <person name="Farian E."/>
            <person name="Cholewa G."/>
            <person name="Cholewa A."/>
            <person name="Dutkiewicz J."/>
        </authorList>
    </citation>
    <scope>NUCLEOTIDE SEQUENCE [LARGE SCALE GENOMIC DNA]</scope>
    <source>
        <strain evidence="9 10">AB</strain>
    </source>
</reference>
<evidence type="ECO:0000256" key="6">
    <source>
        <dbReference type="ARBA" id="ARBA00022840"/>
    </source>
</evidence>
<dbReference type="PROSITE" id="PS50893">
    <property type="entry name" value="ABC_TRANSPORTER_2"/>
    <property type="match status" value="1"/>
</dbReference>
<dbReference type="PANTHER" id="PTHR43297:SF2">
    <property type="entry name" value="DIPEPTIDE TRANSPORT ATP-BINDING PROTEIN DPPD"/>
    <property type="match status" value="1"/>
</dbReference>
<accession>A0AA97FI59</accession>
<dbReference type="Proteomes" id="UP001305498">
    <property type="component" value="Chromosome"/>
</dbReference>
<dbReference type="Pfam" id="PF00005">
    <property type="entry name" value="ABC_tran"/>
    <property type="match status" value="1"/>
</dbReference>
<evidence type="ECO:0000313" key="10">
    <source>
        <dbReference type="Proteomes" id="UP001305498"/>
    </source>
</evidence>
<dbReference type="KEGG" id="mbet:N8K70_02055"/>
<organism evidence="9 10">
    <name type="scientific">Microbacterium betulae</name>
    <dbReference type="NCBI Taxonomy" id="2981139"/>
    <lineage>
        <taxon>Bacteria</taxon>
        <taxon>Bacillati</taxon>
        <taxon>Actinomycetota</taxon>
        <taxon>Actinomycetes</taxon>
        <taxon>Micrococcales</taxon>
        <taxon>Microbacteriaceae</taxon>
        <taxon>Microbacterium</taxon>
    </lineage>
</organism>
<dbReference type="EMBL" id="CP118157">
    <property type="protein sequence ID" value="WOF23485.1"/>
    <property type="molecule type" value="Genomic_DNA"/>
</dbReference>
<dbReference type="InterPro" id="IPR003593">
    <property type="entry name" value="AAA+_ATPase"/>
</dbReference>
<keyword evidence="4" id="KW-1003">Cell membrane</keyword>
<name>A0AA97FI59_9MICO</name>
<evidence type="ECO:0000256" key="2">
    <source>
        <dbReference type="ARBA" id="ARBA00005417"/>
    </source>
</evidence>
<keyword evidence="10" id="KW-1185">Reference proteome</keyword>
<comment type="similarity">
    <text evidence="2">Belongs to the ABC transporter superfamily.</text>
</comment>
<evidence type="ECO:0000259" key="8">
    <source>
        <dbReference type="PROSITE" id="PS50893"/>
    </source>
</evidence>
<dbReference type="SUPFAM" id="SSF52540">
    <property type="entry name" value="P-loop containing nucleoside triphosphate hydrolases"/>
    <property type="match status" value="1"/>
</dbReference>
<dbReference type="GO" id="GO:0005886">
    <property type="term" value="C:plasma membrane"/>
    <property type="evidence" value="ECO:0007669"/>
    <property type="project" value="UniProtKB-SubCell"/>
</dbReference>
<dbReference type="InterPro" id="IPR017871">
    <property type="entry name" value="ABC_transporter-like_CS"/>
</dbReference>
<sequence>MSAETASVLEVSGLSIARRRGAGIVEGVDLSVRRGECVGLVGESGSGKSLTLRAIMALLPDGVEATGGEVRVDGLPMPRSGAAARSSRRGRLSMVFQDPAAALDPLRRVGAQVAAVRRHVRGRSARAAREDALGLLADVRLPDPAAAYERYPHELSGGQRQRVMIAVALASEPEFLLCDEPTTALDVTVQAEILALLDDIRRSRSVGVLFVSHDLPVVSTVSSRLVVMRRGVVVEAGDTIDVLGAPRDPYTRGLVRAAAELSADSPAGGSGS</sequence>
<evidence type="ECO:0000256" key="4">
    <source>
        <dbReference type="ARBA" id="ARBA00022475"/>
    </source>
</evidence>
<dbReference type="RefSeq" id="WP_317139957.1">
    <property type="nucleotide sequence ID" value="NZ_CP118157.1"/>
</dbReference>
<dbReference type="PROSITE" id="PS00211">
    <property type="entry name" value="ABC_TRANSPORTER_1"/>
    <property type="match status" value="1"/>
</dbReference>
<dbReference type="GO" id="GO:0016887">
    <property type="term" value="F:ATP hydrolysis activity"/>
    <property type="evidence" value="ECO:0007669"/>
    <property type="project" value="InterPro"/>
</dbReference>
<evidence type="ECO:0000256" key="7">
    <source>
        <dbReference type="ARBA" id="ARBA00023136"/>
    </source>
</evidence>
<dbReference type="AlphaFoldDB" id="A0AA97FI59"/>
<evidence type="ECO:0000256" key="5">
    <source>
        <dbReference type="ARBA" id="ARBA00022741"/>
    </source>
</evidence>
<dbReference type="InterPro" id="IPR003439">
    <property type="entry name" value="ABC_transporter-like_ATP-bd"/>
</dbReference>
<dbReference type="InterPro" id="IPR050388">
    <property type="entry name" value="ABC_Ni/Peptide_Import"/>
</dbReference>
<dbReference type="CDD" id="cd03257">
    <property type="entry name" value="ABC_NikE_OppD_transporters"/>
    <property type="match status" value="1"/>
</dbReference>
<keyword evidence="5" id="KW-0547">Nucleotide-binding</keyword>
<dbReference type="GO" id="GO:0005524">
    <property type="term" value="F:ATP binding"/>
    <property type="evidence" value="ECO:0007669"/>
    <property type="project" value="UniProtKB-KW"/>
</dbReference>
<keyword evidence="7" id="KW-0472">Membrane</keyword>
<evidence type="ECO:0000256" key="1">
    <source>
        <dbReference type="ARBA" id="ARBA00004202"/>
    </source>
</evidence>
<dbReference type="Gene3D" id="3.40.50.300">
    <property type="entry name" value="P-loop containing nucleotide triphosphate hydrolases"/>
    <property type="match status" value="1"/>
</dbReference>
<gene>
    <name evidence="9" type="ORF">N8K70_02055</name>
</gene>